<protein>
    <submittedName>
        <fullName evidence="1">Uncharacterized protein</fullName>
    </submittedName>
</protein>
<dbReference type="AlphaFoldDB" id="A0A1J4JA98"/>
<proteinExistence type="predicted"/>
<comment type="caution">
    <text evidence="1">The sequence shown here is derived from an EMBL/GenBank/DDBJ whole genome shotgun (WGS) entry which is preliminary data.</text>
</comment>
<evidence type="ECO:0000313" key="1">
    <source>
        <dbReference type="EMBL" id="OHS94188.1"/>
    </source>
</evidence>
<reference evidence="1" key="1">
    <citation type="submission" date="2016-10" db="EMBL/GenBank/DDBJ databases">
        <authorList>
            <person name="Benchimol M."/>
            <person name="Almeida L.G."/>
            <person name="Vasconcelos A.T."/>
            <person name="Perreira-Neves A."/>
            <person name="Rosa I.A."/>
            <person name="Tasca T."/>
            <person name="Bogo M.R."/>
            <person name="de Souza W."/>
        </authorList>
    </citation>
    <scope>NUCLEOTIDE SEQUENCE [LARGE SCALE GENOMIC DNA]</scope>
    <source>
        <strain evidence="1">K</strain>
    </source>
</reference>
<keyword evidence="2" id="KW-1185">Reference proteome</keyword>
<dbReference type="EMBL" id="MLAK01001337">
    <property type="protein sequence ID" value="OHS94188.1"/>
    <property type="molecule type" value="Genomic_DNA"/>
</dbReference>
<organism evidence="1 2">
    <name type="scientific">Tritrichomonas foetus</name>
    <dbReference type="NCBI Taxonomy" id="1144522"/>
    <lineage>
        <taxon>Eukaryota</taxon>
        <taxon>Metamonada</taxon>
        <taxon>Parabasalia</taxon>
        <taxon>Tritrichomonadida</taxon>
        <taxon>Tritrichomonadidae</taxon>
        <taxon>Tritrichomonas</taxon>
    </lineage>
</organism>
<dbReference type="VEuPathDB" id="TrichDB:TRFO_11246"/>
<sequence length="607" mass="70671">MNPCILFFSTLIAITSISLLSNYLLMPRRLDLSIFDNETIIPNITKSICLETLTELSGELFYQKHFTHRDYRKLLPCMLDLDYDFHAKFHVILIGSTSAVAISLMKMLKEAKIEYVEIRGRIQFNLLRDPIWDILHQIQKKILIIDLHHIFDSYATEKINEYAEQRKIPIVRLVSSFQNNDFSYQLKIPMVFGPSYHRISDCVNARYFDCFLNLSTTPRQCPNTTQYVFSYDVAKYIFDHIPEYKSQKINSNFITPDLHYYSENEVSSFIAYKHPRCISRDDTKKDEETKTQKVGSRVDNFSIPKAFEIIEKDFHSILPNITTPYVSHVTTVSDLPRVINCYQLNLNAISLILPDHPMISVEFVCVYSSLKDLKFEDLYEIPSTVAKYHRVIHISSALHKQINEKVNGQFFPEYIFRNIGARNARGTYIICGSSDVLMPPAFFIAAEQLLFSPLSYMRSRRESILPIEINRVIQESDKFYYSIQYWLHMENGLTHMSNSLIVDACGDFQGCHRLMWEVVRAYVESDRIFHVDSAFAFDLSGFLPPLLVRFMPAEKHISHIKISTRTPHLQIFALYNRGKLYNGFSSRHAVNRPNWGHGTFDDLKLEL</sequence>
<evidence type="ECO:0000313" key="2">
    <source>
        <dbReference type="Proteomes" id="UP000179807"/>
    </source>
</evidence>
<dbReference type="GeneID" id="94830634"/>
<dbReference type="RefSeq" id="XP_068347325.1">
    <property type="nucleotide sequence ID" value="XM_068495930.1"/>
</dbReference>
<dbReference type="Proteomes" id="UP000179807">
    <property type="component" value="Unassembled WGS sequence"/>
</dbReference>
<accession>A0A1J4JA98</accession>
<dbReference type="OrthoDB" id="10643080at2759"/>
<name>A0A1J4JA98_9EUKA</name>
<gene>
    <name evidence="1" type="ORF">TRFO_11246</name>
</gene>